<evidence type="ECO:0000313" key="4">
    <source>
        <dbReference type="Proteomes" id="UP000029120"/>
    </source>
</evidence>
<dbReference type="OrthoDB" id="192247at2759"/>
<accession>A0A087G952</accession>
<sequence length="352" mass="39936">MENRRWSLGIVCLVFLFITTSSAEFLIQQVTEGPVSSVSETEYNSSYNLNTNLGVTRVMRDERPSSKIVTIGSFSVIKERFEPYESSVFESSGYKWRLILYVTGNKNDGGNNHISLYVRIEETESLPKGWEVNADIKLFVHNPKQRKYLSVTDGTVKRYNEAKKEWGFGQLIPLSTFYNTNEGYIVQDTCSFGAEIFIVKPVAQQEKVTFISNPPDNVFTWKILRFSSLEDKFYYSDDFLVGDRYWRLGFNPKGDGGGRPHALPIYLFAQGFKPNAVATTTWGAVNLRLKHQLGSNHKKVYSAAWYPIREGYGVGVNSIILLKDLRAGYLVNDSIVFEAEMVKVSVTNIVPT</sequence>
<evidence type="ECO:0000313" key="3">
    <source>
        <dbReference type="EMBL" id="KFK26404.1"/>
    </source>
</evidence>
<feature type="chain" id="PRO_5001821873" description="MATH domain-containing protein" evidence="1">
    <location>
        <begin position="24"/>
        <end position="352"/>
    </location>
</feature>
<keyword evidence="4" id="KW-1185">Reference proteome</keyword>
<dbReference type="FunFam" id="2.60.210.10:FF:000013">
    <property type="entry name" value="TRAF-like family protein"/>
    <property type="match status" value="1"/>
</dbReference>
<name>A0A087G952_ARAAL</name>
<dbReference type="AlphaFoldDB" id="A0A087G952"/>
<dbReference type="SUPFAM" id="SSF49599">
    <property type="entry name" value="TRAF domain-like"/>
    <property type="match status" value="2"/>
</dbReference>
<dbReference type="PANTHER" id="PTHR46162">
    <property type="entry name" value="TRAF-LIKE FAMILY PROTEIN"/>
    <property type="match status" value="1"/>
</dbReference>
<feature type="domain" description="MATH" evidence="2">
    <location>
        <begin position="64"/>
        <end position="196"/>
    </location>
</feature>
<protein>
    <recommendedName>
        <fullName evidence="2">MATH domain-containing protein</fullName>
    </recommendedName>
</protein>
<reference evidence="4" key="1">
    <citation type="journal article" date="2015" name="Nat. Plants">
        <title>Genome expansion of Arabis alpina linked with retrotransposition and reduced symmetric DNA methylation.</title>
        <authorList>
            <person name="Willing E.M."/>
            <person name="Rawat V."/>
            <person name="Mandakova T."/>
            <person name="Maumus F."/>
            <person name="James G.V."/>
            <person name="Nordstroem K.J."/>
            <person name="Becker C."/>
            <person name="Warthmann N."/>
            <person name="Chica C."/>
            <person name="Szarzynska B."/>
            <person name="Zytnicki M."/>
            <person name="Albani M.C."/>
            <person name="Kiefer C."/>
            <person name="Bergonzi S."/>
            <person name="Castaings L."/>
            <person name="Mateos J.L."/>
            <person name="Berns M.C."/>
            <person name="Bujdoso N."/>
            <person name="Piofczyk T."/>
            <person name="de Lorenzo L."/>
            <person name="Barrero-Sicilia C."/>
            <person name="Mateos I."/>
            <person name="Piednoel M."/>
            <person name="Hagmann J."/>
            <person name="Chen-Min-Tao R."/>
            <person name="Iglesias-Fernandez R."/>
            <person name="Schuster S.C."/>
            <person name="Alonso-Blanco C."/>
            <person name="Roudier F."/>
            <person name="Carbonero P."/>
            <person name="Paz-Ares J."/>
            <person name="Davis S.J."/>
            <person name="Pecinka A."/>
            <person name="Quesneville H."/>
            <person name="Colot V."/>
            <person name="Lysak M.A."/>
            <person name="Weigel D."/>
            <person name="Coupland G."/>
            <person name="Schneeberger K."/>
        </authorList>
    </citation>
    <scope>NUCLEOTIDE SEQUENCE [LARGE SCALE GENOMIC DNA]</scope>
    <source>
        <strain evidence="4">cv. Pajares</strain>
    </source>
</reference>
<organism evidence="3 4">
    <name type="scientific">Arabis alpina</name>
    <name type="common">Alpine rock-cress</name>
    <dbReference type="NCBI Taxonomy" id="50452"/>
    <lineage>
        <taxon>Eukaryota</taxon>
        <taxon>Viridiplantae</taxon>
        <taxon>Streptophyta</taxon>
        <taxon>Embryophyta</taxon>
        <taxon>Tracheophyta</taxon>
        <taxon>Spermatophyta</taxon>
        <taxon>Magnoliopsida</taxon>
        <taxon>eudicotyledons</taxon>
        <taxon>Gunneridae</taxon>
        <taxon>Pentapetalae</taxon>
        <taxon>rosids</taxon>
        <taxon>malvids</taxon>
        <taxon>Brassicales</taxon>
        <taxon>Brassicaceae</taxon>
        <taxon>Arabideae</taxon>
        <taxon>Arabis</taxon>
    </lineage>
</organism>
<dbReference type="Gramene" id="KFK26404">
    <property type="protein sequence ID" value="KFK26404"/>
    <property type="gene ID" value="AALP_AA8G244400"/>
</dbReference>
<evidence type="ECO:0000256" key="1">
    <source>
        <dbReference type="SAM" id="SignalP"/>
    </source>
</evidence>
<dbReference type="SMART" id="SM00061">
    <property type="entry name" value="MATH"/>
    <property type="match status" value="2"/>
</dbReference>
<dbReference type="EMBL" id="CM002876">
    <property type="protein sequence ID" value="KFK26404.1"/>
    <property type="molecule type" value="Genomic_DNA"/>
</dbReference>
<dbReference type="OMA" id="CTHPEGW"/>
<dbReference type="InterPro" id="IPR002083">
    <property type="entry name" value="MATH/TRAF_dom"/>
</dbReference>
<proteinExistence type="predicted"/>
<dbReference type="CDD" id="cd00121">
    <property type="entry name" value="MATH"/>
    <property type="match status" value="2"/>
</dbReference>
<dbReference type="PANTHER" id="PTHR46162:SF21">
    <property type="entry name" value="MATH DOMAIN-CONTAINING PROTEIN"/>
    <property type="match status" value="1"/>
</dbReference>
<feature type="signal peptide" evidence="1">
    <location>
        <begin position="1"/>
        <end position="23"/>
    </location>
</feature>
<gene>
    <name evidence="3" type="ordered locus">AALP_Aa8g244400</name>
</gene>
<evidence type="ECO:0000259" key="2">
    <source>
        <dbReference type="PROSITE" id="PS50144"/>
    </source>
</evidence>
<dbReference type="PROSITE" id="PS50144">
    <property type="entry name" value="MATH"/>
    <property type="match status" value="2"/>
</dbReference>
<dbReference type="FunFam" id="2.60.210.10:FF:000022">
    <property type="entry name" value="TRAF-like family protein"/>
    <property type="match status" value="1"/>
</dbReference>
<dbReference type="Proteomes" id="UP000029120">
    <property type="component" value="Chromosome 8"/>
</dbReference>
<keyword evidence="1" id="KW-0732">Signal</keyword>
<dbReference type="Pfam" id="PF22486">
    <property type="entry name" value="MATH_2"/>
    <property type="match status" value="2"/>
</dbReference>
<dbReference type="eggNOG" id="KOG1987">
    <property type="taxonomic scope" value="Eukaryota"/>
</dbReference>
<dbReference type="InterPro" id="IPR008974">
    <property type="entry name" value="TRAF-like"/>
</dbReference>
<dbReference type="Gene3D" id="2.60.210.10">
    <property type="entry name" value="Apoptosis, Tumor Necrosis Factor Receptor Associated Protein 2, Chain A"/>
    <property type="match status" value="2"/>
</dbReference>
<feature type="domain" description="MATH" evidence="2">
    <location>
        <begin position="216"/>
        <end position="341"/>
    </location>
</feature>